<dbReference type="InterPro" id="IPR038109">
    <property type="entry name" value="DNA_bind_recomb_sf"/>
</dbReference>
<dbReference type="PROSITE" id="PS51737">
    <property type="entry name" value="RECOMBINASE_DNA_BIND"/>
    <property type="match status" value="1"/>
</dbReference>
<dbReference type="Gene3D" id="3.90.1750.20">
    <property type="entry name" value="Putative Large Serine Recombinase, Chain B, Domain 2"/>
    <property type="match status" value="1"/>
</dbReference>
<dbReference type="InterPro" id="IPR036162">
    <property type="entry name" value="Resolvase-like_N_sf"/>
</dbReference>
<dbReference type="SMART" id="SM00857">
    <property type="entry name" value="Resolvase"/>
    <property type="match status" value="1"/>
</dbReference>
<reference evidence="5 6" key="1">
    <citation type="journal article" date="2014" name="J. Biotechnol.">
        <title>Complete genome sequence of the actinobacterium Amycolatopsis japonica MG417-CF17(T) (=DSM 44213T) producing (S,S)-N,N'-ethylenediaminedisuccinic acid.</title>
        <authorList>
            <person name="Stegmann E."/>
            <person name="Albersmeier A."/>
            <person name="Spohn M."/>
            <person name="Gert H."/>
            <person name="Weber T."/>
            <person name="Wohlleben W."/>
            <person name="Kalinowski J."/>
            <person name="Ruckert C."/>
        </authorList>
    </citation>
    <scope>NUCLEOTIDE SEQUENCE [LARGE SCALE GENOMIC DNA]</scope>
    <source>
        <strain evidence="6">MG417-CF17 (DSM 44213)</strain>
    </source>
</reference>
<keyword evidence="3" id="KW-0175">Coiled coil</keyword>
<dbReference type="Gene3D" id="3.40.50.1390">
    <property type="entry name" value="Resolvase, N-terminal catalytic domain"/>
    <property type="match status" value="1"/>
</dbReference>
<dbReference type="CDD" id="cd00338">
    <property type="entry name" value="Ser_Recombinase"/>
    <property type="match status" value="1"/>
</dbReference>
<keyword evidence="2" id="KW-0233">DNA recombination</keyword>
<gene>
    <name evidence="5" type="ORF">AJAP_28195</name>
</gene>
<dbReference type="InterPro" id="IPR050639">
    <property type="entry name" value="SSR_resolvase"/>
</dbReference>
<evidence type="ECO:0000256" key="2">
    <source>
        <dbReference type="ARBA" id="ARBA00023172"/>
    </source>
</evidence>
<dbReference type="EMBL" id="CP008953">
    <property type="protein sequence ID" value="AIG78477.1"/>
    <property type="molecule type" value="Genomic_DNA"/>
</dbReference>
<dbReference type="InterPro" id="IPR006119">
    <property type="entry name" value="Resolv_N"/>
</dbReference>
<dbReference type="GO" id="GO:0000150">
    <property type="term" value="F:DNA strand exchange activity"/>
    <property type="evidence" value="ECO:0007669"/>
    <property type="project" value="InterPro"/>
</dbReference>
<sequence length="498" mass="55456">MAKKVDRRQTGLRVLGRVRLSRFTEESTSVERQREAIESWAKIHGHVIVGWAVDVDFSRSIRPFDAPELGPWLNEPAKAAQWDILVAKRLDRLGAGLKLAPLYSWCLENDKDIICTTQPFNLRTPEGRIIANVLAEIAQGEWEATQERVLDSRQKLRELGRWPGGQPPYGYVPVKTEDGWLLEQDPHAVEVIRGMIALLSAGASLAGITAGLTERGELAPREYFRSLNGKPTEGKAWGAATVQNVLTSKALVGEVEHQGVTVRGENAQPVSPIRNPILTLSEYQDVVSKVELRKFKRTRTARTAPLSGVSKCAECGGNLHGDHQNVKGREYRYYRCRNRCGQSIPADLLEEMAEREFLEQLGAVEVHEPVFVPAEDHTAELEAAEKAVDELVKLMGSAESDRVRARLSRQLSALDDQIAELEKLPQRPASIEYRPVGRTYGAMWEEAASSPEDRRSLLINSGIEIDAKMLGRSRSGSGGVFEFAIRVPEDIRERMSKA</sequence>
<dbReference type="Proteomes" id="UP000028492">
    <property type="component" value="Chromosome"/>
</dbReference>
<evidence type="ECO:0000259" key="4">
    <source>
        <dbReference type="PROSITE" id="PS51737"/>
    </source>
</evidence>
<dbReference type="AlphaFoldDB" id="A0A075UWB7"/>
<protein>
    <submittedName>
        <fullName evidence="5">Phage integrase</fullName>
    </submittedName>
</protein>
<dbReference type="PANTHER" id="PTHR30461:SF2">
    <property type="entry name" value="SERINE RECOMBINASE PINE-RELATED"/>
    <property type="match status" value="1"/>
</dbReference>
<dbReference type="Pfam" id="PF07508">
    <property type="entry name" value="Recombinase"/>
    <property type="match status" value="1"/>
</dbReference>
<keyword evidence="1" id="KW-0238">DNA-binding</keyword>
<evidence type="ECO:0000256" key="1">
    <source>
        <dbReference type="ARBA" id="ARBA00023125"/>
    </source>
</evidence>
<dbReference type="InterPro" id="IPR011109">
    <property type="entry name" value="DNA_bind_recombinase_dom"/>
</dbReference>
<dbReference type="PANTHER" id="PTHR30461">
    <property type="entry name" value="DNA-INVERTASE FROM LAMBDOID PROPHAGE"/>
    <property type="match status" value="1"/>
</dbReference>
<evidence type="ECO:0000313" key="6">
    <source>
        <dbReference type="Proteomes" id="UP000028492"/>
    </source>
</evidence>
<dbReference type="SUPFAM" id="SSF53041">
    <property type="entry name" value="Resolvase-like"/>
    <property type="match status" value="1"/>
</dbReference>
<dbReference type="KEGG" id="aja:AJAP_28195"/>
<dbReference type="InterPro" id="IPR025827">
    <property type="entry name" value="Zn_ribbon_recom_dom"/>
</dbReference>
<evidence type="ECO:0000256" key="3">
    <source>
        <dbReference type="SAM" id="Coils"/>
    </source>
</evidence>
<organism evidence="5 6">
    <name type="scientific">Amycolatopsis japonica</name>
    <dbReference type="NCBI Taxonomy" id="208439"/>
    <lineage>
        <taxon>Bacteria</taxon>
        <taxon>Bacillati</taxon>
        <taxon>Actinomycetota</taxon>
        <taxon>Actinomycetes</taxon>
        <taxon>Pseudonocardiales</taxon>
        <taxon>Pseudonocardiaceae</taxon>
        <taxon>Amycolatopsis</taxon>
        <taxon>Amycolatopsis japonica group</taxon>
    </lineage>
</organism>
<dbReference type="GO" id="GO:0003677">
    <property type="term" value="F:DNA binding"/>
    <property type="evidence" value="ECO:0007669"/>
    <property type="project" value="UniProtKB-KW"/>
</dbReference>
<dbReference type="RefSeq" id="WP_038516774.1">
    <property type="nucleotide sequence ID" value="NZ_CP008953.1"/>
</dbReference>
<proteinExistence type="predicted"/>
<keyword evidence="6" id="KW-1185">Reference proteome</keyword>
<dbReference type="HOGENOM" id="CLU_010686_15_0_11"/>
<dbReference type="eggNOG" id="COG1961">
    <property type="taxonomic scope" value="Bacteria"/>
</dbReference>
<dbReference type="Pfam" id="PF13408">
    <property type="entry name" value="Zn_ribbon_recom"/>
    <property type="match status" value="1"/>
</dbReference>
<name>A0A075UWB7_9PSEU</name>
<feature type="domain" description="Recombinase" evidence="4">
    <location>
        <begin position="168"/>
        <end position="298"/>
    </location>
</feature>
<evidence type="ECO:0000313" key="5">
    <source>
        <dbReference type="EMBL" id="AIG78477.1"/>
    </source>
</evidence>
<dbReference type="Pfam" id="PF00239">
    <property type="entry name" value="Resolvase"/>
    <property type="match status" value="1"/>
</dbReference>
<feature type="coiled-coil region" evidence="3">
    <location>
        <begin position="374"/>
        <end position="424"/>
    </location>
</feature>
<accession>A0A075UWB7</accession>